<reference evidence="6 7" key="1">
    <citation type="submission" date="2018-10" db="EMBL/GenBank/DDBJ databases">
        <title>Butyricimonas faecalis sp. nov., isolated from human faeces and emended description of the genus Butyricimonas.</title>
        <authorList>
            <person name="Le Roy T."/>
            <person name="Van der Smissen P."/>
            <person name="Paquot A."/>
            <person name="Delzenne N."/>
            <person name="Muccioli G."/>
            <person name="Collet J.-F."/>
            <person name="Cani P.D."/>
        </authorList>
    </citation>
    <scope>NUCLEOTIDE SEQUENCE [LARGE SCALE GENOMIC DNA]</scope>
    <source>
        <strain evidence="6 7">H184</strain>
    </source>
</reference>
<feature type="domain" description="Core-binding (CB)" evidence="5">
    <location>
        <begin position="107"/>
        <end position="190"/>
    </location>
</feature>
<gene>
    <name evidence="6" type="ORF">D8S85_00335</name>
</gene>
<dbReference type="InterPro" id="IPR011010">
    <property type="entry name" value="DNA_brk_join_enz"/>
</dbReference>
<evidence type="ECO:0000259" key="5">
    <source>
        <dbReference type="PROSITE" id="PS51900"/>
    </source>
</evidence>
<dbReference type="PANTHER" id="PTHR30349">
    <property type="entry name" value="PHAGE INTEGRASE-RELATED"/>
    <property type="match status" value="1"/>
</dbReference>
<dbReference type="Pfam" id="PF13102">
    <property type="entry name" value="Phage_int_SAM_5"/>
    <property type="match status" value="1"/>
</dbReference>
<dbReference type="GO" id="GO:0015074">
    <property type="term" value="P:DNA integration"/>
    <property type="evidence" value="ECO:0007669"/>
    <property type="project" value="UniProtKB-KW"/>
</dbReference>
<dbReference type="InterPro" id="IPR013762">
    <property type="entry name" value="Integrase-like_cat_sf"/>
</dbReference>
<dbReference type="InterPro" id="IPR050090">
    <property type="entry name" value="Tyrosine_recombinase_XerCD"/>
</dbReference>
<proteinExistence type="predicted"/>
<keyword evidence="1" id="KW-0229">DNA integration</keyword>
<dbReference type="Gene3D" id="1.10.443.10">
    <property type="entry name" value="Intergrase catalytic core"/>
    <property type="match status" value="1"/>
</dbReference>
<keyword evidence="2 4" id="KW-0238">DNA-binding</keyword>
<dbReference type="InterPro" id="IPR035386">
    <property type="entry name" value="Arm-DNA-bind_5"/>
</dbReference>
<dbReference type="SUPFAM" id="SSF56349">
    <property type="entry name" value="DNA breaking-rejoining enzymes"/>
    <property type="match status" value="2"/>
</dbReference>
<dbReference type="AlphaFoldDB" id="A0A3S9VNP4"/>
<dbReference type="InterPro" id="IPR044068">
    <property type="entry name" value="CB"/>
</dbReference>
<evidence type="ECO:0000256" key="1">
    <source>
        <dbReference type="ARBA" id="ARBA00022908"/>
    </source>
</evidence>
<protein>
    <submittedName>
        <fullName evidence="6">Integrase</fullName>
    </submittedName>
</protein>
<evidence type="ECO:0000256" key="4">
    <source>
        <dbReference type="PROSITE-ProRule" id="PRU01248"/>
    </source>
</evidence>
<keyword evidence="7" id="KW-1185">Reference proteome</keyword>
<evidence type="ECO:0000256" key="2">
    <source>
        <dbReference type="ARBA" id="ARBA00023125"/>
    </source>
</evidence>
<evidence type="ECO:0000313" key="7">
    <source>
        <dbReference type="Proteomes" id="UP000270673"/>
    </source>
</evidence>
<dbReference type="GO" id="GO:0006310">
    <property type="term" value="P:DNA recombination"/>
    <property type="evidence" value="ECO:0007669"/>
    <property type="project" value="UniProtKB-KW"/>
</dbReference>
<accession>A0A3S9VNP4</accession>
<organism evidence="6 7">
    <name type="scientific">Butyricimonas faecalis</name>
    <dbReference type="NCBI Taxonomy" id="2093856"/>
    <lineage>
        <taxon>Bacteria</taxon>
        <taxon>Pseudomonadati</taxon>
        <taxon>Bacteroidota</taxon>
        <taxon>Bacteroidia</taxon>
        <taxon>Bacteroidales</taxon>
        <taxon>Odoribacteraceae</taxon>
        <taxon>Butyricimonas</taxon>
    </lineage>
</organism>
<dbReference type="Proteomes" id="UP000270673">
    <property type="component" value="Chromosome"/>
</dbReference>
<dbReference type="InterPro" id="IPR010998">
    <property type="entry name" value="Integrase_recombinase_N"/>
</dbReference>
<dbReference type="InterPro" id="IPR025269">
    <property type="entry name" value="SAM-like_dom"/>
</dbReference>
<keyword evidence="3" id="KW-0233">DNA recombination</keyword>
<dbReference type="OrthoDB" id="1493636at2"/>
<dbReference type="GO" id="GO:0003677">
    <property type="term" value="F:DNA binding"/>
    <property type="evidence" value="ECO:0007669"/>
    <property type="project" value="UniProtKB-UniRule"/>
</dbReference>
<evidence type="ECO:0000313" key="6">
    <source>
        <dbReference type="EMBL" id="AZS28145.1"/>
    </source>
</evidence>
<dbReference type="KEGG" id="buy:D8S85_00335"/>
<name>A0A3S9VNP4_9BACT</name>
<dbReference type="PROSITE" id="PS51900">
    <property type="entry name" value="CB"/>
    <property type="match status" value="1"/>
</dbReference>
<dbReference type="EMBL" id="CP032819">
    <property type="protein sequence ID" value="AZS28145.1"/>
    <property type="molecule type" value="Genomic_DNA"/>
</dbReference>
<dbReference type="PANTHER" id="PTHR30349:SF64">
    <property type="entry name" value="PROPHAGE INTEGRASE INTD-RELATED"/>
    <property type="match status" value="1"/>
</dbReference>
<evidence type="ECO:0000256" key="3">
    <source>
        <dbReference type="ARBA" id="ARBA00023172"/>
    </source>
</evidence>
<dbReference type="Pfam" id="PF17293">
    <property type="entry name" value="Arm-DNA-bind_5"/>
    <property type="match status" value="1"/>
</dbReference>
<sequence length="506" mass="59454">MYMKASVSAILYKSKVLANGEHPIMLRVCYNGKRAYKSLKLSCSMKFWNEETSEVKSKHPYSINMNAIINQELSSLKALVLDYERTGTPYSAKILVEKISKPQLVTKTLLQLIDERVQYFKNEKGKYNTATGYRTLYNLVKKYVLRDIELFEVNRDWLKDFENFIRKTNKRETSIYKHFCTLKAVFNFAIKEGLLNEDKNPFKNFEQHLDRRTKKRALTFAEILKLMIYFQNKYSFVYPSDFEIHEGLILPPKNVKPIHTDDDEDIDVRKYWNAYFKKRGVNKVHPLLNSECVALSLFLSSYLMQGLALIDLANLKWKDIRILQIPDNNTYYNDVQQKGYEYAENHKLFQPYYEINIVRRKTSKPLRIIIDAYVFTMYLSPFLPSVNEFNRENYVFGIFEKNCTDEGIKFSRMAYLTYLVNVNLKRIAKKIGIDENITFYSARHTYASMLYHGGVSISLIAQNMGRDVTNIETYLKEFDESQIINANSLIWNVVDPKNPLKNRSNA</sequence>
<dbReference type="Gene3D" id="1.10.150.130">
    <property type="match status" value="1"/>
</dbReference>